<name>A0A915JEV8_ROMCU</name>
<dbReference type="WBParaSite" id="nRc.2.0.1.t25055-RA">
    <property type="protein sequence ID" value="nRc.2.0.1.t25055-RA"/>
    <property type="gene ID" value="nRc.2.0.1.g25055"/>
</dbReference>
<dbReference type="AlphaFoldDB" id="A0A915JEV8"/>
<protein>
    <submittedName>
        <fullName evidence="2">Uncharacterized protein</fullName>
    </submittedName>
</protein>
<proteinExistence type="predicted"/>
<evidence type="ECO:0000313" key="2">
    <source>
        <dbReference type="WBParaSite" id="nRc.2.0.1.t25055-RA"/>
    </source>
</evidence>
<keyword evidence="1" id="KW-1185">Reference proteome</keyword>
<evidence type="ECO:0000313" key="1">
    <source>
        <dbReference type="Proteomes" id="UP000887565"/>
    </source>
</evidence>
<accession>A0A915JEV8</accession>
<dbReference type="Proteomes" id="UP000887565">
    <property type="component" value="Unplaced"/>
</dbReference>
<sequence length="110" mass="12858">MILEGFDLRKKQWIDQSKKLYDQSKKLYNEIRHEAPENFRKRPRSLASILRQGEVRLNANCAAATAASTSSFEKCLEELYTTLNKKLKPKLRNQTEANYTRNGLDKKTCY</sequence>
<organism evidence="1 2">
    <name type="scientific">Romanomermis culicivorax</name>
    <name type="common">Nematode worm</name>
    <dbReference type="NCBI Taxonomy" id="13658"/>
    <lineage>
        <taxon>Eukaryota</taxon>
        <taxon>Metazoa</taxon>
        <taxon>Ecdysozoa</taxon>
        <taxon>Nematoda</taxon>
        <taxon>Enoplea</taxon>
        <taxon>Dorylaimia</taxon>
        <taxon>Mermithida</taxon>
        <taxon>Mermithoidea</taxon>
        <taxon>Mermithidae</taxon>
        <taxon>Romanomermis</taxon>
    </lineage>
</organism>
<reference evidence="2" key="1">
    <citation type="submission" date="2022-11" db="UniProtKB">
        <authorList>
            <consortium name="WormBaseParasite"/>
        </authorList>
    </citation>
    <scope>IDENTIFICATION</scope>
</reference>